<keyword evidence="1" id="KW-1133">Transmembrane helix</keyword>
<evidence type="ECO:0000313" key="3">
    <source>
        <dbReference type="Proteomes" id="UP000289738"/>
    </source>
</evidence>
<feature type="transmembrane region" description="Helical" evidence="1">
    <location>
        <begin position="59"/>
        <end position="78"/>
    </location>
</feature>
<dbReference type="Proteomes" id="UP000289738">
    <property type="component" value="Chromosome B02"/>
</dbReference>
<keyword evidence="1" id="KW-0812">Transmembrane</keyword>
<organism evidence="2 3">
    <name type="scientific">Arachis hypogaea</name>
    <name type="common">Peanut</name>
    <dbReference type="NCBI Taxonomy" id="3818"/>
    <lineage>
        <taxon>Eukaryota</taxon>
        <taxon>Viridiplantae</taxon>
        <taxon>Streptophyta</taxon>
        <taxon>Embryophyta</taxon>
        <taxon>Tracheophyta</taxon>
        <taxon>Spermatophyta</taxon>
        <taxon>Magnoliopsida</taxon>
        <taxon>eudicotyledons</taxon>
        <taxon>Gunneridae</taxon>
        <taxon>Pentapetalae</taxon>
        <taxon>rosids</taxon>
        <taxon>fabids</taxon>
        <taxon>Fabales</taxon>
        <taxon>Fabaceae</taxon>
        <taxon>Papilionoideae</taxon>
        <taxon>50 kb inversion clade</taxon>
        <taxon>dalbergioids sensu lato</taxon>
        <taxon>Dalbergieae</taxon>
        <taxon>Pterocarpus clade</taxon>
        <taxon>Arachis</taxon>
    </lineage>
</organism>
<name>A0A445AI27_ARAHY</name>
<keyword evidence="1" id="KW-0472">Membrane</keyword>
<sequence length="137" mass="15406">MGLPSHHMKVISGCTTRTISKVQRHAVALPSIVGNGFEEEQDEEFFVSGKTLIWRAVKLPIYAVALVPLTVASAVAYLQTVLAMTSLKKQNDSSAFSGRTILYLNRHQTEERKGWMQVNNRRMEIKAISYSHDETEI</sequence>
<gene>
    <name evidence="2" type="ORF">Ahy_B02g060195</name>
</gene>
<protein>
    <submittedName>
        <fullName evidence="2">Uncharacterized protein</fullName>
    </submittedName>
</protein>
<comment type="caution">
    <text evidence="2">The sequence shown here is derived from an EMBL/GenBank/DDBJ whole genome shotgun (WGS) entry which is preliminary data.</text>
</comment>
<accession>A0A445AI27</accession>
<evidence type="ECO:0000256" key="1">
    <source>
        <dbReference type="SAM" id="Phobius"/>
    </source>
</evidence>
<keyword evidence="3" id="KW-1185">Reference proteome</keyword>
<reference evidence="2 3" key="1">
    <citation type="submission" date="2019-01" db="EMBL/GenBank/DDBJ databases">
        <title>Sequencing of cultivated peanut Arachis hypogaea provides insights into genome evolution and oil improvement.</title>
        <authorList>
            <person name="Chen X."/>
        </authorList>
    </citation>
    <scope>NUCLEOTIDE SEQUENCE [LARGE SCALE GENOMIC DNA]</scope>
    <source>
        <strain evidence="3">cv. Fuhuasheng</strain>
        <tissue evidence="2">Leaves</tissue>
    </source>
</reference>
<evidence type="ECO:0000313" key="2">
    <source>
        <dbReference type="EMBL" id="RYR26050.1"/>
    </source>
</evidence>
<dbReference type="EMBL" id="SDMP01000012">
    <property type="protein sequence ID" value="RYR26050.1"/>
    <property type="molecule type" value="Genomic_DNA"/>
</dbReference>
<dbReference type="STRING" id="3818.A0A445AI27"/>
<dbReference type="AlphaFoldDB" id="A0A445AI27"/>
<proteinExistence type="predicted"/>